<dbReference type="EMBL" id="SJST01000001">
    <property type="protein sequence ID" value="TCD16003.1"/>
    <property type="molecule type" value="Genomic_DNA"/>
</dbReference>
<keyword evidence="1" id="KW-0472">Membrane</keyword>
<dbReference type="OrthoDB" id="7285394at2"/>
<evidence type="ECO:0000256" key="1">
    <source>
        <dbReference type="SAM" id="Phobius"/>
    </source>
</evidence>
<dbReference type="Proteomes" id="UP000291301">
    <property type="component" value="Unassembled WGS sequence"/>
</dbReference>
<dbReference type="RefSeq" id="WP_131564474.1">
    <property type="nucleotide sequence ID" value="NZ_JAINFK010000001.1"/>
</dbReference>
<dbReference type="Pfam" id="PF10947">
    <property type="entry name" value="DUF2628"/>
    <property type="match status" value="1"/>
</dbReference>
<evidence type="ECO:0000313" key="2">
    <source>
        <dbReference type="EMBL" id="TCD16003.1"/>
    </source>
</evidence>
<keyword evidence="1" id="KW-0812">Transmembrane</keyword>
<evidence type="ECO:0000313" key="3">
    <source>
        <dbReference type="Proteomes" id="UP000291301"/>
    </source>
</evidence>
<name>A0A4R0PGG5_9HYPH</name>
<keyword evidence="3" id="KW-1185">Reference proteome</keyword>
<reference evidence="2 3" key="1">
    <citation type="journal article" date="2015" name="Antonie Van Leeuwenhoek">
        <title>Oricola cellulosilytica gen. nov., sp. nov., a cellulose-degrading bacterium of the family Phyllobacteriaceae isolated from surface seashore water, and emended descriptions of Mesorhizobium loti and Phyllobacterium myrsinacearum.</title>
        <authorList>
            <person name="Hameed A."/>
            <person name="Shahina M."/>
            <person name="Lai W.A."/>
            <person name="Lin S.Y."/>
            <person name="Young L.S."/>
            <person name="Liu Y.C."/>
            <person name="Hsu Y.H."/>
            <person name="Young C.C."/>
        </authorList>
    </citation>
    <scope>NUCLEOTIDE SEQUENCE [LARGE SCALE GENOMIC DNA]</scope>
    <source>
        <strain evidence="2 3">KCTC 52183</strain>
    </source>
</reference>
<keyword evidence="1" id="KW-1133">Transmembrane helix</keyword>
<dbReference type="InterPro" id="IPR024399">
    <property type="entry name" value="DUF2628"/>
</dbReference>
<feature type="transmembrane region" description="Helical" evidence="1">
    <location>
        <begin position="20"/>
        <end position="38"/>
    </location>
</feature>
<proteinExistence type="predicted"/>
<accession>A0A4R0PGG5</accession>
<feature type="transmembrane region" description="Helical" evidence="1">
    <location>
        <begin position="67"/>
        <end position="85"/>
    </location>
</feature>
<organism evidence="2 3">
    <name type="scientific">Oricola cellulosilytica</name>
    <dbReference type="NCBI Taxonomy" id="1429082"/>
    <lineage>
        <taxon>Bacteria</taxon>
        <taxon>Pseudomonadati</taxon>
        <taxon>Pseudomonadota</taxon>
        <taxon>Alphaproteobacteria</taxon>
        <taxon>Hyphomicrobiales</taxon>
        <taxon>Ahrensiaceae</taxon>
        <taxon>Oricola</taxon>
    </lineage>
</organism>
<protein>
    <submittedName>
        <fullName evidence="2">DUF2628 domain-containing protein</fullName>
    </submittedName>
</protein>
<comment type="caution">
    <text evidence="2">The sequence shown here is derived from an EMBL/GenBank/DDBJ whole genome shotgun (WGS) entry which is preliminary data.</text>
</comment>
<sequence>MANFVIMERQRPAGGTVDTVMIRDDLAVLAVIFPLFWLLWHRLWFAALGLLLVTVALALAGEILKSDLALVLAGLVVGVFVALEGPAMRMGRYRREGYRDAGAVQAPDLSEAEMRWFARRRPKANALIAVPAVANVTRPVDDSDVMFGFSGDTGS</sequence>
<gene>
    <name evidence="2" type="ORF">E0D97_00740</name>
</gene>
<dbReference type="AlphaFoldDB" id="A0A4R0PGG5"/>